<name>A0ABY5TM06_9GAMM</name>
<reference evidence="1" key="1">
    <citation type="submission" date="2022-08" db="EMBL/GenBank/DDBJ databases">
        <title>Catabolic pathway analysis in culturable SAR92 clade bacteria reveals their overlooked roles in DMSP degradation in coastal seas.</title>
        <authorList>
            <person name="He X."/>
            <person name="Zhang X."/>
            <person name="Zhang Y."/>
        </authorList>
    </citation>
    <scope>NUCLEOTIDE SEQUENCE</scope>
    <source>
        <strain evidence="1">H455</strain>
    </source>
</reference>
<protein>
    <submittedName>
        <fullName evidence="1">Uncharacterized protein</fullName>
    </submittedName>
</protein>
<accession>A0ABY5TM06</accession>
<sequence>MYHYKVVLDVYGGEFTVGSISTPTYEYWTQRGLETLQTHLTLDDIPDVPTEHQLHPWFDRDDLIHTNGVEFKGINQIAVIDVSTDQEMFMSSLDQDSITDNAWVINDQPHDVSDNHVVMTCTSWEKGSWEYELIETKEPFDQSKLEFFVYHIDGTFVVDHLKYDSEEITCIDGNSRGTGFDVWFD</sequence>
<gene>
    <name evidence="1" type="ORF">NYF23_12885</name>
</gene>
<evidence type="ECO:0000313" key="1">
    <source>
        <dbReference type="EMBL" id="UVW34893.1"/>
    </source>
</evidence>
<evidence type="ECO:0000313" key="2">
    <source>
        <dbReference type="Proteomes" id="UP001059934"/>
    </source>
</evidence>
<proteinExistence type="predicted"/>
<keyword evidence="2" id="KW-1185">Reference proteome</keyword>
<dbReference type="EMBL" id="CP103416">
    <property type="protein sequence ID" value="UVW34893.1"/>
    <property type="molecule type" value="Genomic_DNA"/>
</dbReference>
<organism evidence="1 2">
    <name type="scientific">SAR92 clade bacterium H455</name>
    <dbReference type="NCBI Taxonomy" id="2974818"/>
    <lineage>
        <taxon>Bacteria</taxon>
        <taxon>Pseudomonadati</taxon>
        <taxon>Pseudomonadota</taxon>
        <taxon>Gammaproteobacteria</taxon>
        <taxon>Cellvibrionales</taxon>
        <taxon>Porticoccaceae</taxon>
        <taxon>SAR92 clade</taxon>
    </lineage>
</organism>
<dbReference type="Proteomes" id="UP001059934">
    <property type="component" value="Chromosome"/>
</dbReference>